<protein>
    <recommendedName>
        <fullName evidence="4">DUF559 domain-containing protein</fullName>
    </recommendedName>
</protein>
<sequence length="331" mass="37323">MPVDPHGVRGPTPNQARGPKWRRTSRGLFVPAGTTRSPEQRILEASMVLPRHTGLTGWAALRWCGATWFDGLDVSGAELEVQLLTADHSIRSQPGIRVSEERRSFATLRVLDGVPCVDAVHATAFAMRYAASAREAGVVFEMAAFSDAVSIAEIRALLARMNGWTGVPRAREALAHLDENSWSPQETRLRQVWLLDALLPKVLANRPVFDRYGNHLGTPDLFDEEAGLVVEYDGAHHLQRAQRLRDLDREARFRRAGLEYLAVASLRQDDRGSLIRLLREARSRARFAAPSSRAWTTALPRWWTPLFTVEQRRSLDAEQRERWLRTRRAAA</sequence>
<organism evidence="2 3">
    <name type="scientific">Nocardioides dubius</name>
    <dbReference type="NCBI Taxonomy" id="317019"/>
    <lineage>
        <taxon>Bacteria</taxon>
        <taxon>Bacillati</taxon>
        <taxon>Actinomycetota</taxon>
        <taxon>Actinomycetes</taxon>
        <taxon>Propionibacteriales</taxon>
        <taxon>Nocardioidaceae</taxon>
        <taxon>Nocardioides</taxon>
    </lineage>
</organism>
<proteinExistence type="predicted"/>
<evidence type="ECO:0000313" key="2">
    <source>
        <dbReference type="EMBL" id="GAA1108157.1"/>
    </source>
</evidence>
<evidence type="ECO:0000313" key="3">
    <source>
        <dbReference type="Proteomes" id="UP001501581"/>
    </source>
</evidence>
<dbReference type="Proteomes" id="UP001501581">
    <property type="component" value="Unassembled WGS sequence"/>
</dbReference>
<dbReference type="RefSeq" id="WP_343995657.1">
    <property type="nucleotide sequence ID" value="NZ_BAAALG010000011.1"/>
</dbReference>
<feature type="region of interest" description="Disordered" evidence="1">
    <location>
        <begin position="1"/>
        <end position="36"/>
    </location>
</feature>
<comment type="caution">
    <text evidence="2">The sequence shown here is derived from an EMBL/GenBank/DDBJ whole genome shotgun (WGS) entry which is preliminary data.</text>
</comment>
<name>A0ABN1U0P0_9ACTN</name>
<evidence type="ECO:0000256" key="1">
    <source>
        <dbReference type="SAM" id="MobiDB-lite"/>
    </source>
</evidence>
<gene>
    <name evidence="2" type="ORF">GCM10009668_30340</name>
</gene>
<evidence type="ECO:0008006" key="4">
    <source>
        <dbReference type="Google" id="ProtNLM"/>
    </source>
</evidence>
<reference evidence="2 3" key="1">
    <citation type="journal article" date="2019" name="Int. J. Syst. Evol. Microbiol.">
        <title>The Global Catalogue of Microorganisms (GCM) 10K type strain sequencing project: providing services to taxonomists for standard genome sequencing and annotation.</title>
        <authorList>
            <consortium name="The Broad Institute Genomics Platform"/>
            <consortium name="The Broad Institute Genome Sequencing Center for Infectious Disease"/>
            <person name="Wu L."/>
            <person name="Ma J."/>
        </authorList>
    </citation>
    <scope>NUCLEOTIDE SEQUENCE [LARGE SCALE GENOMIC DNA]</scope>
    <source>
        <strain evidence="2 3">JCM 13008</strain>
    </source>
</reference>
<keyword evidence="3" id="KW-1185">Reference proteome</keyword>
<accession>A0ABN1U0P0</accession>
<dbReference type="EMBL" id="BAAALG010000011">
    <property type="protein sequence ID" value="GAA1108157.1"/>
    <property type="molecule type" value="Genomic_DNA"/>
</dbReference>